<dbReference type="EMBL" id="UNSH01000070">
    <property type="protein sequence ID" value="SZF05025.1"/>
    <property type="molecule type" value="Genomic_DNA"/>
</dbReference>
<sequence>MHIQLINSAKLHAGLIRREFLSIDYCPCHHSYVFGVTGHEGLSDTVNVLIFFYQGIIEMKYGISRLESISRGSRVMSVLMVEFIQN</sequence>
<gene>
    <name evidence="1" type="ORF">BLGHR1_15825</name>
</gene>
<protein>
    <submittedName>
        <fullName evidence="1">Uncharacterized protein</fullName>
    </submittedName>
</protein>
<evidence type="ECO:0000313" key="1">
    <source>
        <dbReference type="EMBL" id="SZF05025.1"/>
    </source>
</evidence>
<organism evidence="1 2">
    <name type="scientific">Blumeria hordei</name>
    <name type="common">Barley powdery mildew</name>
    <name type="synonym">Blumeria graminis f. sp. hordei</name>
    <dbReference type="NCBI Taxonomy" id="2867405"/>
    <lineage>
        <taxon>Eukaryota</taxon>
        <taxon>Fungi</taxon>
        <taxon>Dikarya</taxon>
        <taxon>Ascomycota</taxon>
        <taxon>Pezizomycotina</taxon>
        <taxon>Leotiomycetes</taxon>
        <taxon>Erysiphales</taxon>
        <taxon>Erysiphaceae</taxon>
        <taxon>Blumeria</taxon>
    </lineage>
</organism>
<reference evidence="1 2" key="1">
    <citation type="submission" date="2017-11" db="EMBL/GenBank/DDBJ databases">
        <authorList>
            <person name="Kracher B."/>
        </authorList>
    </citation>
    <scope>NUCLEOTIDE SEQUENCE [LARGE SCALE GENOMIC DNA]</scope>
    <source>
        <strain evidence="1 2">RACE1</strain>
    </source>
</reference>
<accession>A0A383UZL3</accession>
<name>A0A383UZL3_BLUHO</name>
<evidence type="ECO:0000313" key="2">
    <source>
        <dbReference type="Proteomes" id="UP000275772"/>
    </source>
</evidence>
<dbReference type="VEuPathDB" id="FungiDB:BLGHR1_15825"/>
<dbReference type="Proteomes" id="UP000275772">
    <property type="component" value="Unassembled WGS sequence"/>
</dbReference>
<dbReference type="AlphaFoldDB" id="A0A383UZL3"/>
<proteinExistence type="predicted"/>